<organism evidence="1 2">
    <name type="scientific">Microctonus hyperodae</name>
    <name type="common">Parasitoid wasp</name>
    <dbReference type="NCBI Taxonomy" id="165561"/>
    <lineage>
        <taxon>Eukaryota</taxon>
        <taxon>Metazoa</taxon>
        <taxon>Ecdysozoa</taxon>
        <taxon>Arthropoda</taxon>
        <taxon>Hexapoda</taxon>
        <taxon>Insecta</taxon>
        <taxon>Pterygota</taxon>
        <taxon>Neoptera</taxon>
        <taxon>Endopterygota</taxon>
        <taxon>Hymenoptera</taxon>
        <taxon>Apocrita</taxon>
        <taxon>Ichneumonoidea</taxon>
        <taxon>Braconidae</taxon>
        <taxon>Euphorinae</taxon>
        <taxon>Microctonus</taxon>
    </lineage>
</organism>
<proteinExistence type="predicted"/>
<evidence type="ECO:0000313" key="1">
    <source>
        <dbReference type="EMBL" id="KAK0175444.1"/>
    </source>
</evidence>
<reference evidence="1" key="2">
    <citation type="submission" date="2023-03" db="EMBL/GenBank/DDBJ databases">
        <authorList>
            <person name="Inwood S.N."/>
            <person name="Skelly J.G."/>
            <person name="Guhlin J."/>
            <person name="Harrop T.W.R."/>
            <person name="Goldson S.G."/>
            <person name="Dearden P.K."/>
        </authorList>
    </citation>
    <scope>NUCLEOTIDE SEQUENCE</scope>
    <source>
        <strain evidence="1">Lincoln</strain>
        <tissue evidence="1">Whole body</tissue>
    </source>
</reference>
<name>A0AA39FUB9_MICHY</name>
<dbReference type="AlphaFoldDB" id="A0AA39FUB9"/>
<keyword evidence="2" id="KW-1185">Reference proteome</keyword>
<sequence length="73" mass="8469">MATQKPNSSKLDSRDLNNYSNDEKQMIYKQIKWNLQSIQNLANEVNVNMKNVKRNMIITKKLLDAIQSTNNGQ</sequence>
<protein>
    <submittedName>
        <fullName evidence="1">Uncharacterized protein</fullName>
    </submittedName>
</protein>
<evidence type="ECO:0000313" key="2">
    <source>
        <dbReference type="Proteomes" id="UP001168972"/>
    </source>
</evidence>
<reference evidence="1" key="1">
    <citation type="journal article" date="2023" name="bioRxiv">
        <title>Scaffold-level genome assemblies of two parasitoid biocontrol wasps reveal the parthenogenesis mechanism and an associated novel virus.</title>
        <authorList>
            <person name="Inwood S."/>
            <person name="Skelly J."/>
            <person name="Guhlin J."/>
            <person name="Harrop T."/>
            <person name="Goldson S."/>
            <person name="Dearden P."/>
        </authorList>
    </citation>
    <scope>NUCLEOTIDE SEQUENCE</scope>
    <source>
        <strain evidence="1">Lincoln</strain>
        <tissue evidence="1">Whole body</tissue>
    </source>
</reference>
<accession>A0AA39FUB9</accession>
<dbReference type="Proteomes" id="UP001168972">
    <property type="component" value="Unassembled WGS sequence"/>
</dbReference>
<dbReference type="EMBL" id="JAQQBR010000005">
    <property type="protein sequence ID" value="KAK0175444.1"/>
    <property type="molecule type" value="Genomic_DNA"/>
</dbReference>
<comment type="caution">
    <text evidence="1">The sequence shown here is derived from an EMBL/GenBank/DDBJ whole genome shotgun (WGS) entry which is preliminary data.</text>
</comment>
<gene>
    <name evidence="1" type="ORF">PV327_009194</name>
</gene>